<dbReference type="AlphaFoldDB" id="A0AAV4TDC9"/>
<sequence length="85" mass="9793">MVLRNVHHRRVFNFFTAHSVALGIPQNNLTVTTKASYILLIVSLKFWNQRAMESRMYETSKESKPFHFSGELSAASEDCCDVRDN</sequence>
<name>A0AAV4TDC9_CAEEX</name>
<accession>A0AAV4TDC9</accession>
<proteinExistence type="predicted"/>
<evidence type="ECO:0000313" key="1">
    <source>
        <dbReference type="EMBL" id="GIY43231.1"/>
    </source>
</evidence>
<keyword evidence="2" id="KW-1185">Reference proteome</keyword>
<protein>
    <submittedName>
        <fullName evidence="1">Uncharacterized protein</fullName>
    </submittedName>
</protein>
<reference evidence="1 2" key="1">
    <citation type="submission" date="2021-06" db="EMBL/GenBank/DDBJ databases">
        <title>Caerostris extrusa draft genome.</title>
        <authorList>
            <person name="Kono N."/>
            <person name="Arakawa K."/>
        </authorList>
    </citation>
    <scope>NUCLEOTIDE SEQUENCE [LARGE SCALE GENOMIC DNA]</scope>
</reference>
<organism evidence="1 2">
    <name type="scientific">Caerostris extrusa</name>
    <name type="common">Bark spider</name>
    <name type="synonym">Caerostris bankana</name>
    <dbReference type="NCBI Taxonomy" id="172846"/>
    <lineage>
        <taxon>Eukaryota</taxon>
        <taxon>Metazoa</taxon>
        <taxon>Ecdysozoa</taxon>
        <taxon>Arthropoda</taxon>
        <taxon>Chelicerata</taxon>
        <taxon>Arachnida</taxon>
        <taxon>Araneae</taxon>
        <taxon>Araneomorphae</taxon>
        <taxon>Entelegynae</taxon>
        <taxon>Araneoidea</taxon>
        <taxon>Araneidae</taxon>
        <taxon>Caerostris</taxon>
    </lineage>
</organism>
<evidence type="ECO:0000313" key="2">
    <source>
        <dbReference type="Proteomes" id="UP001054945"/>
    </source>
</evidence>
<comment type="caution">
    <text evidence="1">The sequence shown here is derived from an EMBL/GenBank/DDBJ whole genome shotgun (WGS) entry which is preliminary data.</text>
</comment>
<dbReference type="Proteomes" id="UP001054945">
    <property type="component" value="Unassembled WGS sequence"/>
</dbReference>
<dbReference type="EMBL" id="BPLR01010948">
    <property type="protein sequence ID" value="GIY43231.1"/>
    <property type="molecule type" value="Genomic_DNA"/>
</dbReference>
<gene>
    <name evidence="1" type="ORF">CEXT_191811</name>
</gene>